<protein>
    <submittedName>
        <fullName evidence="2">Dihydropteroate synthase</fullName>
        <ecNumber evidence="2">2.5.1.15</ecNumber>
    </submittedName>
</protein>
<dbReference type="PROSITE" id="PS50972">
    <property type="entry name" value="PTERIN_BINDING"/>
    <property type="match status" value="1"/>
</dbReference>
<dbReference type="Pfam" id="PF00809">
    <property type="entry name" value="Pterin_bind"/>
    <property type="match status" value="1"/>
</dbReference>
<dbReference type="InterPro" id="IPR011005">
    <property type="entry name" value="Dihydropteroate_synth-like_sf"/>
</dbReference>
<reference evidence="2" key="1">
    <citation type="submission" date="2019-08" db="EMBL/GenBank/DDBJ databases">
        <authorList>
            <person name="Kucharzyk K."/>
            <person name="Murdoch R.W."/>
            <person name="Higgins S."/>
            <person name="Loffler F."/>
        </authorList>
    </citation>
    <scope>NUCLEOTIDE SEQUENCE</scope>
</reference>
<dbReference type="EMBL" id="VSSQ01128465">
    <property type="protein sequence ID" value="MPN57208.1"/>
    <property type="molecule type" value="Genomic_DNA"/>
</dbReference>
<keyword evidence="2" id="KW-0808">Transferase</keyword>
<proteinExistence type="predicted"/>
<dbReference type="GO" id="GO:0005829">
    <property type="term" value="C:cytosol"/>
    <property type="evidence" value="ECO:0007669"/>
    <property type="project" value="TreeGrafter"/>
</dbReference>
<gene>
    <name evidence="2" type="primary">folP_27</name>
    <name evidence="2" type="ORF">SDC9_204902</name>
</gene>
<dbReference type="GO" id="GO:0004156">
    <property type="term" value="F:dihydropteroate synthase activity"/>
    <property type="evidence" value="ECO:0007669"/>
    <property type="project" value="UniProtKB-EC"/>
</dbReference>
<dbReference type="SUPFAM" id="SSF51717">
    <property type="entry name" value="Dihydropteroate synthetase-like"/>
    <property type="match status" value="1"/>
</dbReference>
<dbReference type="PANTHER" id="PTHR20941">
    <property type="entry name" value="FOLATE SYNTHESIS PROTEINS"/>
    <property type="match status" value="1"/>
</dbReference>
<dbReference type="InterPro" id="IPR000489">
    <property type="entry name" value="Pterin-binding_dom"/>
</dbReference>
<accession>A0A645J0J6</accession>
<dbReference type="EC" id="2.5.1.15" evidence="2"/>
<dbReference type="AlphaFoldDB" id="A0A645J0J6"/>
<evidence type="ECO:0000259" key="1">
    <source>
        <dbReference type="PROSITE" id="PS50972"/>
    </source>
</evidence>
<dbReference type="InterPro" id="IPR045031">
    <property type="entry name" value="DHP_synth-like"/>
</dbReference>
<comment type="caution">
    <text evidence="2">The sequence shown here is derived from an EMBL/GenBank/DDBJ whole genome shotgun (WGS) entry which is preliminary data.</text>
</comment>
<sequence length="150" mass="16537">MFETIADLKVAYVLMHTRGTPVTMQQLSNYDDVVAEVIAFLQKRIAQLHLLGVTDIIADPGFGFAKTTEQNYRLLNKLSYFTALNTPLLVGLSRKSMITKALDIDTKDALNGTTAANMLALAGGASILRVHDVKEARQAISIFMEYDKQS</sequence>
<dbReference type="Gene3D" id="3.20.20.20">
    <property type="entry name" value="Dihydropteroate synthase-like"/>
    <property type="match status" value="1"/>
</dbReference>
<evidence type="ECO:0000313" key="2">
    <source>
        <dbReference type="EMBL" id="MPN57208.1"/>
    </source>
</evidence>
<dbReference type="PANTHER" id="PTHR20941:SF1">
    <property type="entry name" value="FOLIC ACID SYNTHESIS PROTEIN FOL1"/>
    <property type="match status" value="1"/>
</dbReference>
<feature type="domain" description="Pterin-binding" evidence="1">
    <location>
        <begin position="1"/>
        <end position="141"/>
    </location>
</feature>
<dbReference type="GO" id="GO:0046654">
    <property type="term" value="P:tetrahydrofolate biosynthetic process"/>
    <property type="evidence" value="ECO:0007669"/>
    <property type="project" value="TreeGrafter"/>
</dbReference>
<organism evidence="2">
    <name type="scientific">bioreactor metagenome</name>
    <dbReference type="NCBI Taxonomy" id="1076179"/>
    <lineage>
        <taxon>unclassified sequences</taxon>
        <taxon>metagenomes</taxon>
        <taxon>ecological metagenomes</taxon>
    </lineage>
</organism>
<name>A0A645J0J6_9ZZZZ</name>